<dbReference type="Proteomes" id="UP001054889">
    <property type="component" value="Unassembled WGS sequence"/>
</dbReference>
<sequence>MRPSCSAASVVFAALALGLFGGAGATVVTTCRAAASSDARVDYGFCVAELGKHHDSPDADVWGLAKVAALTGVNNADDAIYDIKAMLRSESKSRAAAAAGPTTRAALAQCQKLYDAVGFAFAEATDAINARNYAAGKGKVAQAVALTRQCDAAMAKARAVPSPVAQYSSYSVKIAAVCTAITNLIK</sequence>
<evidence type="ECO:0000313" key="7">
    <source>
        <dbReference type="EMBL" id="GJM85806.1"/>
    </source>
</evidence>
<evidence type="ECO:0000313" key="8">
    <source>
        <dbReference type="Proteomes" id="UP001054889"/>
    </source>
</evidence>
<comment type="caution">
    <text evidence="6">The sequence shown here is derived from an EMBL/GenBank/DDBJ whole genome shotgun (WGS) entry which is preliminary data.</text>
</comment>
<dbReference type="EMBL" id="BQKI01000001">
    <property type="protein sequence ID" value="GJM85806.1"/>
    <property type="molecule type" value="Genomic_DNA"/>
</dbReference>
<keyword evidence="1 4" id="KW-0732">Signal</keyword>
<evidence type="ECO:0000256" key="4">
    <source>
        <dbReference type="SAM" id="SignalP"/>
    </source>
</evidence>
<dbReference type="InterPro" id="IPR035513">
    <property type="entry name" value="Invertase/methylesterase_inhib"/>
</dbReference>
<proteinExistence type="inferred from homology"/>
<gene>
    <name evidence="6" type="primary">ga00919</name>
    <name evidence="7" type="synonym">ga01606</name>
    <name evidence="6" type="ORF">PR202_ga00919</name>
    <name evidence="7" type="ORF">PR202_ga01606</name>
</gene>
<organism evidence="6 8">
    <name type="scientific">Eleusine coracana subsp. coracana</name>
    <dbReference type="NCBI Taxonomy" id="191504"/>
    <lineage>
        <taxon>Eukaryota</taxon>
        <taxon>Viridiplantae</taxon>
        <taxon>Streptophyta</taxon>
        <taxon>Embryophyta</taxon>
        <taxon>Tracheophyta</taxon>
        <taxon>Spermatophyta</taxon>
        <taxon>Magnoliopsida</taxon>
        <taxon>Liliopsida</taxon>
        <taxon>Poales</taxon>
        <taxon>Poaceae</taxon>
        <taxon>PACMAD clade</taxon>
        <taxon>Chloridoideae</taxon>
        <taxon>Cynodonteae</taxon>
        <taxon>Eleusininae</taxon>
        <taxon>Eleusine</taxon>
    </lineage>
</organism>
<dbReference type="EMBL" id="BQKI01000001">
    <property type="protein sequence ID" value="GJM85178.1"/>
    <property type="molecule type" value="Genomic_DNA"/>
</dbReference>
<feature type="signal peptide" evidence="4">
    <location>
        <begin position="1"/>
        <end position="25"/>
    </location>
</feature>
<keyword evidence="8" id="KW-1185">Reference proteome</keyword>
<comment type="similarity">
    <text evidence="3">Belongs to the PMEI family.</text>
</comment>
<feature type="domain" description="Pectinesterase inhibitor" evidence="5">
    <location>
        <begin position="23"/>
        <end position="181"/>
    </location>
</feature>
<dbReference type="PANTHER" id="PTHR35357">
    <property type="entry name" value="OS02G0537100 PROTEIN"/>
    <property type="match status" value="1"/>
</dbReference>
<evidence type="ECO:0000256" key="2">
    <source>
        <dbReference type="ARBA" id="ARBA00023157"/>
    </source>
</evidence>
<feature type="chain" id="PRO_5044714494" description="Pectinesterase inhibitor domain-containing protein" evidence="4">
    <location>
        <begin position="26"/>
        <end position="186"/>
    </location>
</feature>
<reference evidence="6" key="1">
    <citation type="journal article" date="2018" name="DNA Res.">
        <title>Multiple hybrid de novo genome assembly of finger millet, an orphan allotetraploid crop.</title>
        <authorList>
            <person name="Hatakeyama M."/>
            <person name="Aluri S."/>
            <person name="Balachadran M.T."/>
            <person name="Sivarajan S.R."/>
            <person name="Patrignani A."/>
            <person name="Gruter S."/>
            <person name="Poveda L."/>
            <person name="Shimizu-Inatsugi R."/>
            <person name="Baeten J."/>
            <person name="Francoijs K.J."/>
            <person name="Nataraja K.N."/>
            <person name="Reddy Y.A.N."/>
            <person name="Phadnis S."/>
            <person name="Ravikumar R.L."/>
            <person name="Schlapbach R."/>
            <person name="Sreeman S.M."/>
            <person name="Shimizu K.K."/>
        </authorList>
    </citation>
    <scope>NUCLEOTIDE SEQUENCE</scope>
</reference>
<evidence type="ECO:0000313" key="6">
    <source>
        <dbReference type="EMBL" id="GJM85178.1"/>
    </source>
</evidence>
<accession>A0AAV5BHN6</accession>
<dbReference type="Gene3D" id="1.20.140.40">
    <property type="entry name" value="Invertase/pectin methylesterase inhibitor family protein"/>
    <property type="match status" value="1"/>
</dbReference>
<dbReference type="NCBIfam" id="TIGR01614">
    <property type="entry name" value="PME_inhib"/>
    <property type="match status" value="1"/>
</dbReference>
<evidence type="ECO:0000259" key="5">
    <source>
        <dbReference type="SMART" id="SM00856"/>
    </source>
</evidence>
<evidence type="ECO:0000256" key="3">
    <source>
        <dbReference type="ARBA" id="ARBA00038471"/>
    </source>
</evidence>
<reference evidence="6" key="2">
    <citation type="submission" date="2021-12" db="EMBL/GenBank/DDBJ databases">
        <title>Resequencing data analysis of finger millet.</title>
        <authorList>
            <person name="Hatakeyama M."/>
            <person name="Aluri S."/>
            <person name="Balachadran M.T."/>
            <person name="Sivarajan S.R."/>
            <person name="Poveda L."/>
            <person name="Shimizu-Inatsugi R."/>
            <person name="Schlapbach R."/>
            <person name="Sreeman S.M."/>
            <person name="Shimizu K.K."/>
        </authorList>
    </citation>
    <scope>NUCLEOTIDE SEQUENCE</scope>
</reference>
<dbReference type="PANTHER" id="PTHR35357:SF13">
    <property type="entry name" value="OS02G0537100 PROTEIN"/>
    <property type="match status" value="1"/>
</dbReference>
<dbReference type="Pfam" id="PF04043">
    <property type="entry name" value="PMEI"/>
    <property type="match status" value="1"/>
</dbReference>
<keyword evidence="2" id="KW-1015">Disulfide bond</keyword>
<dbReference type="SMART" id="SM00856">
    <property type="entry name" value="PMEI"/>
    <property type="match status" value="1"/>
</dbReference>
<dbReference type="GO" id="GO:0004857">
    <property type="term" value="F:enzyme inhibitor activity"/>
    <property type="evidence" value="ECO:0007669"/>
    <property type="project" value="InterPro"/>
</dbReference>
<dbReference type="AlphaFoldDB" id="A0AAV5BHN6"/>
<evidence type="ECO:0000256" key="1">
    <source>
        <dbReference type="ARBA" id="ARBA00022729"/>
    </source>
</evidence>
<dbReference type="InterPro" id="IPR006501">
    <property type="entry name" value="Pectinesterase_inhib_dom"/>
</dbReference>
<dbReference type="SUPFAM" id="SSF101148">
    <property type="entry name" value="Plant invertase/pectin methylesterase inhibitor"/>
    <property type="match status" value="1"/>
</dbReference>
<protein>
    <recommendedName>
        <fullName evidence="5">Pectinesterase inhibitor domain-containing protein</fullName>
    </recommendedName>
</protein>
<name>A0AAV5BHN6_ELECO</name>